<gene>
    <name evidence="4" type="ORF">QTG54_001497</name>
</gene>
<evidence type="ECO:0000256" key="1">
    <source>
        <dbReference type="SAM" id="MobiDB-lite"/>
    </source>
</evidence>
<feature type="chain" id="PRO_5042079579" evidence="2">
    <location>
        <begin position="20"/>
        <end position="586"/>
    </location>
</feature>
<feature type="region of interest" description="Disordered" evidence="1">
    <location>
        <begin position="536"/>
        <end position="555"/>
    </location>
</feature>
<feature type="signal peptide" evidence="2">
    <location>
        <begin position="1"/>
        <end position="19"/>
    </location>
</feature>
<reference evidence="4" key="1">
    <citation type="submission" date="2023-06" db="EMBL/GenBank/DDBJ databases">
        <title>Survivors Of The Sea: Transcriptome response of Skeletonema marinoi to long-term dormancy.</title>
        <authorList>
            <person name="Pinder M.I.M."/>
            <person name="Kourtchenko O."/>
            <person name="Robertson E.K."/>
            <person name="Larsson T."/>
            <person name="Maumus F."/>
            <person name="Osuna-Cruz C.M."/>
            <person name="Vancaester E."/>
            <person name="Stenow R."/>
            <person name="Vandepoele K."/>
            <person name="Ploug H."/>
            <person name="Bruchert V."/>
            <person name="Godhe A."/>
            <person name="Topel M."/>
        </authorList>
    </citation>
    <scope>NUCLEOTIDE SEQUENCE</scope>
    <source>
        <strain evidence="4">R05AC</strain>
    </source>
</reference>
<protein>
    <submittedName>
        <fullName evidence="4">DUF305 domain-containing protein</fullName>
    </submittedName>
</protein>
<evidence type="ECO:0000259" key="3">
    <source>
        <dbReference type="Pfam" id="PF03713"/>
    </source>
</evidence>
<dbReference type="Proteomes" id="UP001224775">
    <property type="component" value="Unassembled WGS sequence"/>
</dbReference>
<dbReference type="AlphaFoldDB" id="A0AAD8YJ46"/>
<dbReference type="InterPro" id="IPR005183">
    <property type="entry name" value="DUF305_CopM-like"/>
</dbReference>
<sequence length="586" mass="64863">MMRQLLLTFLLLLVPQTFGFVAPQSSSNHVASAYTKRAPALALSGDATLIDQLTDPLLLQHMATGGALAFAGDVIAQSLLSKKRRNLYHQRLGSLYTGGAQHFIFNYLNNSFDEPLARLGMAQFFFIPFCYYPTFLFMTPALRAGWEYGFGSEEAKTRQNQLFSEVATIGALSTASAAEATTSTNGGLCYASCSADESGQEVCKFTTKVNLYAGELGYYQFEECGDDVNPTLGMEVGKTYQFIQTDRSNYYHPLGFAYFPDGAHADADELESSIVPPGSSSECDKNMTCAAPMYYVDGDYKGTYSNNEDLLAVTSNEDNFGLDDYEPLFFHPLPEWIGYGEMSVFLKIDDDTDYTKDIFYFCHIHQFMTGRIKLLRNGQPIQDVHLPELGYEYDMPAEHDEQCGTYGLNKFKLPHEECPEKFVCDVPSSNKELVQFSSCIDSMNCAMMVGMTTSVKDSESEVALFLHQMIPHHQNAVNMAKDWKVKCDDLTDEESEQADDCALEIILREIVNNQNAQIQAMRAILEAKNYPQESDCKVPIGSEGPSDNKSDANVTTSSLGASSSISLTINGASFVTASMMLALYLS</sequence>
<feature type="domain" description="DUF305" evidence="3">
    <location>
        <begin position="464"/>
        <end position="525"/>
    </location>
</feature>
<accession>A0AAD8YJ46</accession>
<evidence type="ECO:0000256" key="2">
    <source>
        <dbReference type="SAM" id="SignalP"/>
    </source>
</evidence>
<keyword evidence="5" id="KW-1185">Reference proteome</keyword>
<dbReference type="PANTHER" id="PTHR36933">
    <property type="entry name" value="SLL0788 PROTEIN"/>
    <property type="match status" value="1"/>
</dbReference>
<dbReference type="InterPro" id="IPR012347">
    <property type="entry name" value="Ferritin-like"/>
</dbReference>
<evidence type="ECO:0000313" key="5">
    <source>
        <dbReference type="Proteomes" id="UP001224775"/>
    </source>
</evidence>
<comment type="caution">
    <text evidence="4">The sequence shown here is derived from an EMBL/GenBank/DDBJ whole genome shotgun (WGS) entry which is preliminary data.</text>
</comment>
<dbReference type="EMBL" id="JATAAI010000002">
    <property type="protein sequence ID" value="KAK1747534.1"/>
    <property type="molecule type" value="Genomic_DNA"/>
</dbReference>
<organism evidence="4 5">
    <name type="scientific">Skeletonema marinoi</name>
    <dbReference type="NCBI Taxonomy" id="267567"/>
    <lineage>
        <taxon>Eukaryota</taxon>
        <taxon>Sar</taxon>
        <taxon>Stramenopiles</taxon>
        <taxon>Ochrophyta</taxon>
        <taxon>Bacillariophyta</taxon>
        <taxon>Coscinodiscophyceae</taxon>
        <taxon>Thalassiosirophycidae</taxon>
        <taxon>Thalassiosirales</taxon>
        <taxon>Skeletonemataceae</taxon>
        <taxon>Skeletonema</taxon>
        <taxon>Skeletonema marinoi-dohrnii complex</taxon>
    </lineage>
</organism>
<feature type="compositionally biased region" description="Polar residues" evidence="1">
    <location>
        <begin position="545"/>
        <end position="554"/>
    </location>
</feature>
<name>A0AAD8YJ46_9STRA</name>
<dbReference type="Pfam" id="PF03713">
    <property type="entry name" value="DUF305"/>
    <property type="match status" value="1"/>
</dbReference>
<evidence type="ECO:0000313" key="4">
    <source>
        <dbReference type="EMBL" id="KAK1747534.1"/>
    </source>
</evidence>
<dbReference type="Gene3D" id="1.20.1260.10">
    <property type="match status" value="1"/>
</dbReference>
<dbReference type="PANTHER" id="PTHR36933:SF1">
    <property type="entry name" value="SLL0788 PROTEIN"/>
    <property type="match status" value="1"/>
</dbReference>
<proteinExistence type="predicted"/>
<keyword evidence="2" id="KW-0732">Signal</keyword>